<dbReference type="GO" id="GO:0010506">
    <property type="term" value="P:regulation of autophagy"/>
    <property type="evidence" value="ECO:0007669"/>
    <property type="project" value="UniProtKB-ARBA"/>
</dbReference>
<dbReference type="InterPro" id="IPR040182">
    <property type="entry name" value="ATG13"/>
</dbReference>
<dbReference type="GO" id="GO:0034497">
    <property type="term" value="P:protein localization to phagophore assembly site"/>
    <property type="evidence" value="ECO:0007669"/>
    <property type="project" value="TreeGrafter"/>
</dbReference>
<keyword evidence="6" id="KW-0072">Autophagy</keyword>
<reference evidence="9" key="1">
    <citation type="journal article" date="2014" name="Science">
        <title>Nonhuman genetics. Genomic basis for the convergent evolution of electric organs.</title>
        <authorList>
            <person name="Gallant J.R."/>
            <person name="Traeger L.L."/>
            <person name="Volkening J.D."/>
            <person name="Moffett H."/>
            <person name="Chen P.H."/>
            <person name="Novina C.D."/>
            <person name="Phillips G.N.Jr."/>
            <person name="Anand R."/>
            <person name="Wells G.B."/>
            <person name="Pinch M."/>
            <person name="Guth R."/>
            <person name="Unguez G.A."/>
            <person name="Albert J.S."/>
            <person name="Zakon H.H."/>
            <person name="Samanta M.P."/>
            <person name="Sussman M.R."/>
        </authorList>
    </citation>
    <scope>NUCLEOTIDE SEQUENCE [LARGE SCALE GENOMIC DNA]</scope>
</reference>
<feature type="region of interest" description="Disordered" evidence="7">
    <location>
        <begin position="283"/>
        <end position="331"/>
    </location>
</feature>
<keyword evidence="5" id="KW-0963">Cytoplasm</keyword>
<dbReference type="Proteomes" id="UP000314983">
    <property type="component" value="Chromosome 21"/>
</dbReference>
<dbReference type="GeneTree" id="ENSGT00390000007055"/>
<evidence type="ECO:0000256" key="3">
    <source>
        <dbReference type="ARBA" id="ARBA00007341"/>
    </source>
</evidence>
<organism evidence="8 9">
    <name type="scientific">Electrophorus electricus</name>
    <name type="common">Electric eel</name>
    <name type="synonym">Gymnotus electricus</name>
    <dbReference type="NCBI Taxonomy" id="8005"/>
    <lineage>
        <taxon>Eukaryota</taxon>
        <taxon>Metazoa</taxon>
        <taxon>Chordata</taxon>
        <taxon>Craniata</taxon>
        <taxon>Vertebrata</taxon>
        <taxon>Euteleostomi</taxon>
        <taxon>Actinopterygii</taxon>
        <taxon>Neopterygii</taxon>
        <taxon>Teleostei</taxon>
        <taxon>Ostariophysi</taxon>
        <taxon>Gymnotiformes</taxon>
        <taxon>Gymnotoidei</taxon>
        <taxon>Gymnotidae</taxon>
        <taxon>Electrophorus</taxon>
    </lineage>
</organism>
<sequence length="481" mass="52436">MDSDLSPQDRKDLDKFIKFFALKTVQVIVQARLGEKICTRSSSSPTGSDWFTLAIKDIPEVTHEAKKALAGQLPSIGRSMCVEISLKTSEGDSMELETWCLEMTEKCEKDIKVSYTVYTRLSLLLKSLLAIARVTPAYKLSRKQGHDYVILYRIYFGDVQLTGLGEGFQTVRVGIVGTPIGTLTLSCAYRTNLALMSSRQFERTGPIMAIIIDHFVERPLSNTAVMHPCNYRTPGEEEGGAYNGVEDSQEVCTTSFSTSPPSQICVPGKEGGIPHVLLQPSHATQADQGRVPSCPSADVPHQAQPSSCSSGDADVLSRSSEAKSASPSDALEPTFTRKVGAFVNKPTTQVTTACLDLPFASFAPRVYDMEATDPMVHPPASPIPSSPMQGSLHSQSSSQSGGQAQDDFVMVDFKPAFSKDDLLPMDLGTFYREFQNPPQLTSLSIDVSAQSMAEDLDSLPEKLAIYEKNIDEFDAFVDTLQ</sequence>
<reference evidence="9" key="2">
    <citation type="journal article" date="2017" name="Sci. Adv.">
        <title>A tail of two voltages: Proteomic comparison of the three electric organs of the electric eel.</title>
        <authorList>
            <person name="Traeger L.L."/>
            <person name="Sabat G."/>
            <person name="Barrett-Wilt G.A."/>
            <person name="Wells G.B."/>
            <person name="Sussman M.R."/>
        </authorList>
    </citation>
    <scope>NUCLEOTIDE SEQUENCE [LARGE SCALE GENOMIC DNA]</scope>
</reference>
<dbReference type="InterPro" id="IPR036570">
    <property type="entry name" value="HORMA_dom_sf"/>
</dbReference>
<dbReference type="PANTHER" id="PTHR13430">
    <property type="match status" value="1"/>
</dbReference>
<feature type="compositionally biased region" description="Low complexity" evidence="7">
    <location>
        <begin position="386"/>
        <end position="403"/>
    </location>
</feature>
<feature type="region of interest" description="Disordered" evidence="7">
    <location>
        <begin position="373"/>
        <end position="403"/>
    </location>
</feature>
<evidence type="ECO:0000256" key="4">
    <source>
        <dbReference type="ARBA" id="ARBA00013801"/>
    </source>
</evidence>
<proteinExistence type="inferred from homology"/>
<dbReference type="FunFam" id="3.30.900.10:FF:000001">
    <property type="entry name" value="Autophagy-related protein 13"/>
    <property type="match status" value="1"/>
</dbReference>
<gene>
    <name evidence="8" type="primary">ATG13</name>
</gene>
<feature type="compositionally biased region" description="Pro residues" evidence="7">
    <location>
        <begin position="376"/>
        <end position="385"/>
    </location>
</feature>
<dbReference type="GO" id="GO:0000407">
    <property type="term" value="C:phagophore assembly site"/>
    <property type="evidence" value="ECO:0007669"/>
    <property type="project" value="UniProtKB-SubCell"/>
</dbReference>
<reference evidence="8" key="4">
    <citation type="submission" date="2025-08" db="UniProtKB">
        <authorList>
            <consortium name="Ensembl"/>
        </authorList>
    </citation>
    <scope>IDENTIFICATION</scope>
</reference>
<accession>A0A4W4F5B4</accession>
<evidence type="ECO:0000313" key="9">
    <source>
        <dbReference type="Proteomes" id="UP000314983"/>
    </source>
</evidence>
<reference evidence="8" key="3">
    <citation type="submission" date="2020-05" db="EMBL/GenBank/DDBJ databases">
        <title>Electrophorus electricus (electric eel) genome, fEleEle1, primary haplotype.</title>
        <authorList>
            <person name="Myers G."/>
            <person name="Meyer A."/>
            <person name="Fedrigo O."/>
            <person name="Formenti G."/>
            <person name="Rhie A."/>
            <person name="Tracey A."/>
            <person name="Sims Y."/>
            <person name="Jarvis E.D."/>
        </authorList>
    </citation>
    <scope>NUCLEOTIDE SEQUENCE [LARGE SCALE GENOMIC DNA]</scope>
</reference>
<dbReference type="Gene3D" id="3.30.900.10">
    <property type="entry name" value="HORMA domain"/>
    <property type="match status" value="1"/>
</dbReference>
<dbReference type="GO" id="GO:0042127">
    <property type="term" value="P:regulation of cell population proliferation"/>
    <property type="evidence" value="ECO:0007669"/>
    <property type="project" value="UniProtKB-ARBA"/>
</dbReference>
<evidence type="ECO:0000256" key="2">
    <source>
        <dbReference type="ARBA" id="ARBA00004514"/>
    </source>
</evidence>
<dbReference type="GO" id="GO:0000423">
    <property type="term" value="P:mitophagy"/>
    <property type="evidence" value="ECO:0007669"/>
    <property type="project" value="TreeGrafter"/>
</dbReference>
<comment type="subcellular location">
    <subcellularLocation>
        <location evidence="2">Cytoplasm</location>
        <location evidence="2">Cytosol</location>
    </subcellularLocation>
    <subcellularLocation>
        <location evidence="1">Preautophagosomal structure</location>
    </subcellularLocation>
</comment>
<keyword evidence="9" id="KW-1185">Reference proteome</keyword>
<name>A0A4W4F5B4_ELEEL</name>
<dbReference type="PANTHER" id="PTHR13430:SF4">
    <property type="entry name" value="AUTOPHAGY-RELATED PROTEIN 13"/>
    <property type="match status" value="1"/>
</dbReference>
<evidence type="ECO:0000256" key="5">
    <source>
        <dbReference type="ARBA" id="ARBA00022490"/>
    </source>
</evidence>
<dbReference type="GO" id="GO:0034727">
    <property type="term" value="P:piecemeal microautophagy of the nucleus"/>
    <property type="evidence" value="ECO:0007669"/>
    <property type="project" value="TreeGrafter"/>
</dbReference>
<evidence type="ECO:0000256" key="6">
    <source>
        <dbReference type="ARBA" id="ARBA00023006"/>
    </source>
</evidence>
<dbReference type="Ensembl" id="ENSEEET00000019325.2">
    <property type="protein sequence ID" value="ENSEEEP00000019114.2"/>
    <property type="gene ID" value="ENSEEEG00000009375.2"/>
</dbReference>
<reference evidence="8" key="5">
    <citation type="submission" date="2025-09" db="UniProtKB">
        <authorList>
            <consortium name="Ensembl"/>
        </authorList>
    </citation>
    <scope>IDENTIFICATION</scope>
</reference>
<feature type="compositionally biased region" description="Low complexity" evidence="7">
    <location>
        <begin position="317"/>
        <end position="330"/>
    </location>
</feature>
<dbReference type="GO" id="GO:1990316">
    <property type="term" value="C:Atg1/ULK1 kinase complex"/>
    <property type="evidence" value="ECO:0007669"/>
    <property type="project" value="TreeGrafter"/>
</dbReference>
<evidence type="ECO:0000256" key="1">
    <source>
        <dbReference type="ARBA" id="ARBA00004329"/>
    </source>
</evidence>
<evidence type="ECO:0000256" key="7">
    <source>
        <dbReference type="SAM" id="MobiDB-lite"/>
    </source>
</evidence>
<protein>
    <recommendedName>
        <fullName evidence="4">Autophagy-related protein 13</fullName>
    </recommendedName>
</protein>
<dbReference type="GO" id="GO:0005829">
    <property type="term" value="C:cytosol"/>
    <property type="evidence" value="ECO:0007669"/>
    <property type="project" value="UniProtKB-SubCell"/>
</dbReference>
<dbReference type="AlphaFoldDB" id="A0A4W4F5B4"/>
<comment type="similarity">
    <text evidence="3">Belongs to the ATG13 family. Metazoan subfamily.</text>
</comment>
<evidence type="ECO:0000313" key="8">
    <source>
        <dbReference type="Ensembl" id="ENSEEEP00000019114.2"/>
    </source>
</evidence>